<dbReference type="NCBIfam" id="TIGR00008">
    <property type="entry name" value="infA"/>
    <property type="match status" value="1"/>
</dbReference>
<comment type="caution">
    <text evidence="5">The sequence shown here is derived from an EMBL/GenBank/DDBJ whole genome shotgun (WGS) entry which is preliminary data.</text>
</comment>
<evidence type="ECO:0000256" key="2">
    <source>
        <dbReference type="ARBA" id="ARBA00022540"/>
    </source>
</evidence>
<dbReference type="InterPro" id="IPR006196">
    <property type="entry name" value="RNA-binding_domain_S1_IF1"/>
</dbReference>
<protein>
    <recommendedName>
        <fullName evidence="4">S1-like domain-containing protein</fullName>
    </recommendedName>
</protein>
<evidence type="ECO:0000256" key="3">
    <source>
        <dbReference type="ARBA" id="ARBA00022917"/>
    </source>
</evidence>
<dbReference type="GO" id="GO:0043022">
    <property type="term" value="F:ribosome binding"/>
    <property type="evidence" value="ECO:0007669"/>
    <property type="project" value="TreeGrafter"/>
</dbReference>
<dbReference type="PANTHER" id="PTHR33370">
    <property type="entry name" value="TRANSLATION INITIATION FACTOR IF-1, CHLOROPLASTIC"/>
    <property type="match status" value="1"/>
</dbReference>
<evidence type="ECO:0000259" key="4">
    <source>
        <dbReference type="PROSITE" id="PS50832"/>
    </source>
</evidence>
<dbReference type="AlphaFoldDB" id="X0Y4D4"/>
<dbReference type="EMBL" id="BARS01049325">
    <property type="protein sequence ID" value="GAG31716.1"/>
    <property type="molecule type" value="Genomic_DNA"/>
</dbReference>
<dbReference type="GO" id="GO:0003723">
    <property type="term" value="F:RNA binding"/>
    <property type="evidence" value="ECO:0007669"/>
    <property type="project" value="InterPro"/>
</dbReference>
<dbReference type="GO" id="GO:0003743">
    <property type="term" value="F:translation initiation factor activity"/>
    <property type="evidence" value="ECO:0007669"/>
    <property type="project" value="UniProtKB-KW"/>
</dbReference>
<dbReference type="InterPro" id="IPR004368">
    <property type="entry name" value="TIF_IF1"/>
</dbReference>
<evidence type="ECO:0000256" key="1">
    <source>
        <dbReference type="ARBA" id="ARBA00010939"/>
    </source>
</evidence>
<organism evidence="5">
    <name type="scientific">marine sediment metagenome</name>
    <dbReference type="NCBI Taxonomy" id="412755"/>
    <lineage>
        <taxon>unclassified sequences</taxon>
        <taxon>metagenomes</taxon>
        <taxon>ecological metagenomes</taxon>
    </lineage>
</organism>
<name>X0Y4D4_9ZZZZ</name>
<feature type="domain" description="S1-like" evidence="4">
    <location>
        <begin position="1"/>
        <end position="72"/>
    </location>
</feature>
<gene>
    <name evidence="5" type="ORF">S01H1_73795</name>
</gene>
<dbReference type="PANTHER" id="PTHR33370:SF1">
    <property type="entry name" value="TRANSLATION INITIATION FACTOR IF-1, CHLOROPLASTIC"/>
    <property type="match status" value="1"/>
</dbReference>
<dbReference type="HAMAP" id="MF_00075">
    <property type="entry name" value="IF_1"/>
    <property type="match status" value="1"/>
</dbReference>
<accession>X0Y4D4</accession>
<dbReference type="Gene3D" id="2.40.50.140">
    <property type="entry name" value="Nucleic acid-binding proteins"/>
    <property type="match status" value="1"/>
</dbReference>
<sequence length="77" mass="8477">MSRDDLIQATGGVDKILGGGRYQITLESGQTVTAQLSGRMRRFRIRVIPGDRVQVGLSPYDPTHGFITFRLREGEGA</sequence>
<dbReference type="PROSITE" id="PS50832">
    <property type="entry name" value="S1_IF1_TYPE"/>
    <property type="match status" value="1"/>
</dbReference>
<keyword evidence="2" id="KW-0396">Initiation factor</keyword>
<dbReference type="SUPFAM" id="SSF50249">
    <property type="entry name" value="Nucleic acid-binding proteins"/>
    <property type="match status" value="1"/>
</dbReference>
<dbReference type="Pfam" id="PF01176">
    <property type="entry name" value="eIF-1a"/>
    <property type="match status" value="1"/>
</dbReference>
<keyword evidence="3" id="KW-0648">Protein biosynthesis</keyword>
<evidence type="ECO:0000313" key="5">
    <source>
        <dbReference type="EMBL" id="GAG31716.1"/>
    </source>
</evidence>
<comment type="similarity">
    <text evidence="1">Belongs to the IF-1 family.</text>
</comment>
<proteinExistence type="inferred from homology"/>
<dbReference type="GO" id="GO:0005829">
    <property type="term" value="C:cytosol"/>
    <property type="evidence" value="ECO:0007669"/>
    <property type="project" value="TreeGrafter"/>
</dbReference>
<dbReference type="InterPro" id="IPR012340">
    <property type="entry name" value="NA-bd_OB-fold"/>
</dbReference>
<reference evidence="5" key="1">
    <citation type="journal article" date="2014" name="Front. Microbiol.">
        <title>High frequency of phylogenetically diverse reductive dehalogenase-homologous genes in deep subseafloor sedimentary metagenomes.</title>
        <authorList>
            <person name="Kawai M."/>
            <person name="Futagami T."/>
            <person name="Toyoda A."/>
            <person name="Takaki Y."/>
            <person name="Nishi S."/>
            <person name="Hori S."/>
            <person name="Arai W."/>
            <person name="Tsubouchi T."/>
            <person name="Morono Y."/>
            <person name="Uchiyama I."/>
            <person name="Ito T."/>
            <person name="Fujiyama A."/>
            <person name="Inagaki F."/>
            <person name="Takami H."/>
        </authorList>
    </citation>
    <scope>NUCLEOTIDE SEQUENCE</scope>
    <source>
        <strain evidence="5">Expedition CK06-06</strain>
    </source>
</reference>